<sequence length="534" mass="59875">MKKYIVLTFILVSVSLNMSARDRSSLRSKILFIPLDNRPPCLKMPEKMGLIADAQVVSPPEALLGNLQQPGQCEKINAWILAQDLKSYDAAIIVLDMVAYGGLVASRKFMCESSEALSRIQVIEQIRKRAPKLKIYGQSVIMRLAPSADGKNEAYREKLASWAKISPDQDEKTKAQVLKLEADIPAAVLADYKKARARNYSTNLKAIEMVKTGLIDYLILSQDDASPKGVHLVDRENLIKRRDLLKLTDRIAIQSGADEVSMLLLARALNKQYRFFPSIKVVYCSEKLKNTVMPFEDRILSETVSHHIKATGSVQVENESQADILFYVYPSRYESGGAETFADEIQQKIKAGKRIIVADIDPVGNIQGEDSLFTQALLSRHVFSGLYGYASWNTAGNTIGTALPHGIVYDLAATKLSKNKAAASRIKIAQNWFMINRVMDDYYYHNLVRAKANTFLSGKKLPSATLMSGPDNQKVESYCLGLLENHMDVFFKSYFTQNEQLQTQVKCQPPTDLSFKLPWNRTFEADIDFSLSCQ</sequence>
<dbReference type="Pfam" id="PF13552">
    <property type="entry name" value="DUF4127"/>
    <property type="match status" value="1"/>
</dbReference>
<gene>
    <name evidence="1" type="ORF">FDK13_28770</name>
</gene>
<accession>A0A4U6CTM5</accession>
<dbReference type="RefSeq" id="WP_137343473.1">
    <property type="nucleotide sequence ID" value="NZ_BSQH01000005.1"/>
</dbReference>
<dbReference type="Proteomes" id="UP000304900">
    <property type="component" value="Unassembled WGS sequence"/>
</dbReference>
<reference evidence="1 2" key="1">
    <citation type="submission" date="2019-05" db="EMBL/GenBank/DDBJ databases">
        <title>Dyadobacter AR-3-8 sp. nov., isolated from arctic soil.</title>
        <authorList>
            <person name="Chaudhary D.K."/>
        </authorList>
    </citation>
    <scope>NUCLEOTIDE SEQUENCE [LARGE SCALE GENOMIC DNA]</scope>
    <source>
        <strain evidence="1 2">AR-3-8</strain>
    </source>
</reference>
<dbReference type="EMBL" id="SZVO01000018">
    <property type="protein sequence ID" value="TKT87586.1"/>
    <property type="molecule type" value="Genomic_DNA"/>
</dbReference>
<proteinExistence type="predicted"/>
<evidence type="ECO:0000313" key="2">
    <source>
        <dbReference type="Proteomes" id="UP000304900"/>
    </source>
</evidence>
<name>A0A4U6CTM5_9BACT</name>
<evidence type="ECO:0000313" key="1">
    <source>
        <dbReference type="EMBL" id="TKT87586.1"/>
    </source>
</evidence>
<dbReference type="InterPro" id="IPR025394">
    <property type="entry name" value="DUF4127"/>
</dbReference>
<keyword evidence="2" id="KW-1185">Reference proteome</keyword>
<comment type="caution">
    <text evidence="1">The sequence shown here is derived from an EMBL/GenBank/DDBJ whole genome shotgun (WGS) entry which is preliminary data.</text>
</comment>
<protein>
    <submittedName>
        <fullName evidence="1">DUF4127 family protein</fullName>
    </submittedName>
</protein>
<organism evidence="1 2">
    <name type="scientific">Dyadobacter frigoris</name>
    <dbReference type="NCBI Taxonomy" id="2576211"/>
    <lineage>
        <taxon>Bacteria</taxon>
        <taxon>Pseudomonadati</taxon>
        <taxon>Bacteroidota</taxon>
        <taxon>Cytophagia</taxon>
        <taxon>Cytophagales</taxon>
        <taxon>Spirosomataceae</taxon>
        <taxon>Dyadobacter</taxon>
    </lineage>
</organism>
<dbReference type="AlphaFoldDB" id="A0A4U6CTM5"/>
<dbReference type="OrthoDB" id="9789552at2"/>